<sequence length="85" mass="9965">RSIKEIRFAWKQLIEKEVSVIHAKQKLYLNLLAFSDDTCFYHDKLESSIRGSEKNLEEYKDKLESNLVIEPLDKYLSAYKNLAVG</sequence>
<accession>A0ABD2Q2L8</accession>
<name>A0ABD2Q2L8_9PLAT</name>
<feature type="non-terminal residue" evidence="1">
    <location>
        <position position="1"/>
    </location>
</feature>
<keyword evidence="2" id="KW-1185">Reference proteome</keyword>
<gene>
    <name evidence="1" type="ORF">Ciccas_007664</name>
</gene>
<protein>
    <submittedName>
        <fullName evidence="1">Uncharacterized protein</fullName>
    </submittedName>
</protein>
<dbReference type="Proteomes" id="UP001626550">
    <property type="component" value="Unassembled WGS sequence"/>
</dbReference>
<proteinExistence type="predicted"/>
<comment type="caution">
    <text evidence="1">The sequence shown here is derived from an EMBL/GenBank/DDBJ whole genome shotgun (WGS) entry which is preliminary data.</text>
</comment>
<organism evidence="1 2">
    <name type="scientific">Cichlidogyrus casuarinus</name>
    <dbReference type="NCBI Taxonomy" id="1844966"/>
    <lineage>
        <taxon>Eukaryota</taxon>
        <taxon>Metazoa</taxon>
        <taxon>Spiralia</taxon>
        <taxon>Lophotrochozoa</taxon>
        <taxon>Platyhelminthes</taxon>
        <taxon>Monogenea</taxon>
        <taxon>Monopisthocotylea</taxon>
        <taxon>Dactylogyridea</taxon>
        <taxon>Ancyrocephalidae</taxon>
        <taxon>Cichlidogyrus</taxon>
    </lineage>
</organism>
<evidence type="ECO:0000313" key="2">
    <source>
        <dbReference type="Proteomes" id="UP001626550"/>
    </source>
</evidence>
<dbReference type="AlphaFoldDB" id="A0ABD2Q2L8"/>
<dbReference type="EMBL" id="JBJKFK010001208">
    <property type="protein sequence ID" value="KAL3313735.1"/>
    <property type="molecule type" value="Genomic_DNA"/>
</dbReference>
<reference evidence="1 2" key="1">
    <citation type="submission" date="2024-11" db="EMBL/GenBank/DDBJ databases">
        <title>Adaptive evolution of stress response genes in parasites aligns with host niche diversity.</title>
        <authorList>
            <person name="Hahn C."/>
            <person name="Resl P."/>
        </authorList>
    </citation>
    <scope>NUCLEOTIDE SEQUENCE [LARGE SCALE GENOMIC DNA]</scope>
    <source>
        <strain evidence="1">EGGRZ-B1_66</strain>
        <tissue evidence="1">Body</tissue>
    </source>
</reference>
<evidence type="ECO:0000313" key="1">
    <source>
        <dbReference type="EMBL" id="KAL3313735.1"/>
    </source>
</evidence>